<dbReference type="Proteomes" id="UP000722485">
    <property type="component" value="Unassembled WGS sequence"/>
</dbReference>
<dbReference type="AlphaFoldDB" id="A0A9P5L8R1"/>
<keyword evidence="2" id="KW-1185">Reference proteome</keyword>
<proteinExistence type="predicted"/>
<name>A0A9P5L8R1_9HYPO</name>
<accession>A0A9P5L8R1</accession>
<evidence type="ECO:0000313" key="1">
    <source>
        <dbReference type="EMBL" id="KAF7545986.1"/>
    </source>
</evidence>
<protein>
    <submittedName>
        <fullName evidence="1">Uncharacterized protein</fullName>
    </submittedName>
</protein>
<gene>
    <name evidence="1" type="ORF">G7Z17_g8754</name>
</gene>
<sequence length="167" mass="17853">MDGNGMGWVGRKNQRECKATVPSPVAADTLQPLDWGLGTGDLGLGIEVRSNLYLGVYTSGYRWITAGVRKDPLRRSAHRAVGASDSGWHVPRPPERSAAVRYRTGTSAHFGQYLARGDSQPKVDAAAPRFVAGPGTIGLPKFRPTGPPLRPLRTQPMAGVDITVLAP</sequence>
<dbReference type="EMBL" id="JAANBB010000231">
    <property type="protein sequence ID" value="KAF7545986.1"/>
    <property type="molecule type" value="Genomic_DNA"/>
</dbReference>
<comment type="caution">
    <text evidence="1">The sequence shown here is derived from an EMBL/GenBank/DDBJ whole genome shotgun (WGS) entry which is preliminary data.</text>
</comment>
<evidence type="ECO:0000313" key="2">
    <source>
        <dbReference type="Proteomes" id="UP000722485"/>
    </source>
</evidence>
<reference evidence="1" key="1">
    <citation type="submission" date="2020-03" db="EMBL/GenBank/DDBJ databases">
        <title>Draft Genome Sequence of Cylindrodendrum hubeiense.</title>
        <authorList>
            <person name="Buettner E."/>
            <person name="Kellner H."/>
        </authorList>
    </citation>
    <scope>NUCLEOTIDE SEQUENCE</scope>
    <source>
        <strain evidence="1">IHI 201604</strain>
    </source>
</reference>
<organism evidence="1 2">
    <name type="scientific">Cylindrodendrum hubeiense</name>
    <dbReference type="NCBI Taxonomy" id="595255"/>
    <lineage>
        <taxon>Eukaryota</taxon>
        <taxon>Fungi</taxon>
        <taxon>Dikarya</taxon>
        <taxon>Ascomycota</taxon>
        <taxon>Pezizomycotina</taxon>
        <taxon>Sordariomycetes</taxon>
        <taxon>Hypocreomycetidae</taxon>
        <taxon>Hypocreales</taxon>
        <taxon>Nectriaceae</taxon>
        <taxon>Cylindrodendrum</taxon>
    </lineage>
</organism>